<evidence type="ECO:0000313" key="3">
    <source>
        <dbReference type="Proteomes" id="UP001189429"/>
    </source>
</evidence>
<evidence type="ECO:0000256" key="1">
    <source>
        <dbReference type="SAM" id="MobiDB-lite"/>
    </source>
</evidence>
<evidence type="ECO:0008006" key="4">
    <source>
        <dbReference type="Google" id="ProtNLM"/>
    </source>
</evidence>
<reference evidence="2" key="1">
    <citation type="submission" date="2023-10" db="EMBL/GenBank/DDBJ databases">
        <authorList>
            <person name="Chen Y."/>
            <person name="Shah S."/>
            <person name="Dougan E. K."/>
            <person name="Thang M."/>
            <person name="Chan C."/>
        </authorList>
    </citation>
    <scope>NUCLEOTIDE SEQUENCE [LARGE SCALE GENOMIC DNA]</scope>
</reference>
<comment type="caution">
    <text evidence="2">The sequence shown here is derived from an EMBL/GenBank/DDBJ whole genome shotgun (WGS) entry which is preliminary data.</text>
</comment>
<evidence type="ECO:0000313" key="2">
    <source>
        <dbReference type="EMBL" id="CAK0817919.1"/>
    </source>
</evidence>
<accession>A0ABN9RHD5</accession>
<feature type="non-terminal residue" evidence="2">
    <location>
        <position position="103"/>
    </location>
</feature>
<feature type="non-terminal residue" evidence="2">
    <location>
        <position position="1"/>
    </location>
</feature>
<dbReference type="Proteomes" id="UP001189429">
    <property type="component" value="Unassembled WGS sequence"/>
</dbReference>
<feature type="region of interest" description="Disordered" evidence="1">
    <location>
        <begin position="65"/>
        <end position="103"/>
    </location>
</feature>
<keyword evidence="3" id="KW-1185">Reference proteome</keyword>
<sequence>AWLFCGRHWVRVIGLPRGQGLVGGSCCRSRAQLEHMRGAGAVREELRTRYEALSGVLEAPGVLKMHGSTAAEPPESGSPLQEGSFERKGGAVVQTLPSGELLR</sequence>
<protein>
    <recommendedName>
        <fullName evidence="4">Ubiquitinyl hydrolase 1</fullName>
    </recommendedName>
</protein>
<dbReference type="EMBL" id="CAUYUJ010006600">
    <property type="protein sequence ID" value="CAK0817919.1"/>
    <property type="molecule type" value="Genomic_DNA"/>
</dbReference>
<name>A0ABN9RHD5_9DINO</name>
<organism evidence="2 3">
    <name type="scientific">Prorocentrum cordatum</name>
    <dbReference type="NCBI Taxonomy" id="2364126"/>
    <lineage>
        <taxon>Eukaryota</taxon>
        <taxon>Sar</taxon>
        <taxon>Alveolata</taxon>
        <taxon>Dinophyceae</taxon>
        <taxon>Prorocentrales</taxon>
        <taxon>Prorocentraceae</taxon>
        <taxon>Prorocentrum</taxon>
    </lineage>
</organism>
<gene>
    <name evidence="2" type="ORF">PCOR1329_LOCUS20360</name>
</gene>
<proteinExistence type="predicted"/>